<dbReference type="RefSeq" id="WP_006332724.1">
    <property type="nucleotide sequence ID" value="NZ_BAHC01000085.1"/>
</dbReference>
<keyword evidence="2" id="KW-1185">Reference proteome</keyword>
<accession>K6WUA4</accession>
<dbReference type="OrthoDB" id="9843115at2"/>
<dbReference type="AlphaFoldDB" id="K6WUA4"/>
<organism evidence="1 2">
    <name type="scientific">Gordonia rhizosphera NBRC 16068</name>
    <dbReference type="NCBI Taxonomy" id="1108045"/>
    <lineage>
        <taxon>Bacteria</taxon>
        <taxon>Bacillati</taxon>
        <taxon>Actinomycetota</taxon>
        <taxon>Actinomycetes</taxon>
        <taxon>Mycobacteriales</taxon>
        <taxon>Gordoniaceae</taxon>
        <taxon>Gordonia</taxon>
    </lineage>
</organism>
<name>K6WUA4_9ACTN</name>
<comment type="caution">
    <text evidence="1">The sequence shown here is derived from an EMBL/GenBank/DDBJ whole genome shotgun (WGS) entry which is preliminary data.</text>
</comment>
<gene>
    <name evidence="1" type="ORF">GORHZ_085_00060</name>
</gene>
<dbReference type="STRING" id="1108045.GORHZ_085_00060"/>
<protein>
    <submittedName>
        <fullName evidence="1">Uncharacterized protein</fullName>
    </submittedName>
</protein>
<reference evidence="1 2" key="1">
    <citation type="submission" date="2012-08" db="EMBL/GenBank/DDBJ databases">
        <title>Whole genome shotgun sequence of Gordonia rhizosphera NBRC 16068.</title>
        <authorList>
            <person name="Takarada H."/>
            <person name="Isaki S."/>
            <person name="Hosoyama A."/>
            <person name="Tsuchikane K."/>
            <person name="Katsumata H."/>
            <person name="Baba S."/>
            <person name="Ohji S."/>
            <person name="Yamazaki S."/>
            <person name="Fujita N."/>
        </authorList>
    </citation>
    <scope>NUCLEOTIDE SEQUENCE [LARGE SCALE GENOMIC DNA]</scope>
    <source>
        <strain evidence="1 2">NBRC 16068</strain>
    </source>
</reference>
<dbReference type="Proteomes" id="UP000008363">
    <property type="component" value="Unassembled WGS sequence"/>
</dbReference>
<sequence>MAVLAALVAATGVLYQTNNRRRAERIEQAWKRFEWAYERRDDLSNEQWNAVIDGVSDVARECGETELAWMIVEFTVDDFDDAINYDSLDAITEEESRGPDNAE</sequence>
<evidence type="ECO:0000313" key="2">
    <source>
        <dbReference type="Proteomes" id="UP000008363"/>
    </source>
</evidence>
<proteinExistence type="predicted"/>
<evidence type="ECO:0000313" key="1">
    <source>
        <dbReference type="EMBL" id="GAB90139.1"/>
    </source>
</evidence>
<dbReference type="EMBL" id="BAHC01000085">
    <property type="protein sequence ID" value="GAB90139.1"/>
    <property type="molecule type" value="Genomic_DNA"/>
</dbReference>